<proteinExistence type="predicted"/>
<keyword evidence="2" id="KW-1185">Reference proteome</keyword>
<sequence length="152" mass="17953">MNQENLTSICKIKYSLCQKEFKTNRGLSRHNNTIHKLNEPSKEQEKIPDLIVTKIKNDIVYFIHRRFGKNSKNTRLQAVSLTCLESIFQVIFKGYIHCYNKRTEVSKYIFHGSTGYQELSKILNNANWETKYHSQNQKTYVQLVSHIIQLKN</sequence>
<comment type="caution">
    <text evidence="1">The sequence shown here is derived from an EMBL/GenBank/DDBJ whole genome shotgun (WGS) entry which is preliminary data.</text>
</comment>
<evidence type="ECO:0000313" key="2">
    <source>
        <dbReference type="Proteomes" id="UP000789920"/>
    </source>
</evidence>
<gene>
    <name evidence="1" type="ORF">RPERSI_LOCUS16579</name>
</gene>
<evidence type="ECO:0000313" key="1">
    <source>
        <dbReference type="EMBL" id="CAG8772483.1"/>
    </source>
</evidence>
<dbReference type="Proteomes" id="UP000789920">
    <property type="component" value="Unassembled WGS sequence"/>
</dbReference>
<feature type="non-terminal residue" evidence="1">
    <location>
        <position position="152"/>
    </location>
</feature>
<organism evidence="1 2">
    <name type="scientific">Racocetra persica</name>
    <dbReference type="NCBI Taxonomy" id="160502"/>
    <lineage>
        <taxon>Eukaryota</taxon>
        <taxon>Fungi</taxon>
        <taxon>Fungi incertae sedis</taxon>
        <taxon>Mucoromycota</taxon>
        <taxon>Glomeromycotina</taxon>
        <taxon>Glomeromycetes</taxon>
        <taxon>Diversisporales</taxon>
        <taxon>Gigasporaceae</taxon>
        <taxon>Racocetra</taxon>
    </lineage>
</organism>
<dbReference type="EMBL" id="CAJVQC010041216">
    <property type="protein sequence ID" value="CAG8772483.1"/>
    <property type="molecule type" value="Genomic_DNA"/>
</dbReference>
<name>A0ACA9R139_9GLOM</name>
<protein>
    <submittedName>
        <fullName evidence="1">16521_t:CDS:1</fullName>
    </submittedName>
</protein>
<accession>A0ACA9R139</accession>
<reference evidence="1" key="1">
    <citation type="submission" date="2021-06" db="EMBL/GenBank/DDBJ databases">
        <authorList>
            <person name="Kallberg Y."/>
            <person name="Tangrot J."/>
            <person name="Rosling A."/>
        </authorList>
    </citation>
    <scope>NUCLEOTIDE SEQUENCE</scope>
    <source>
        <strain evidence="1">MA461A</strain>
    </source>
</reference>